<name>A0ABV7MA95_9PROT</name>
<feature type="domain" description="Outer membrane protein beta-barrel" evidence="3">
    <location>
        <begin position="292"/>
        <end position="495"/>
    </location>
</feature>
<feature type="chain" id="PRO_5045769872" evidence="2">
    <location>
        <begin position="23"/>
        <end position="673"/>
    </location>
</feature>
<dbReference type="Pfam" id="PF14905">
    <property type="entry name" value="OMP_b-brl_3"/>
    <property type="match status" value="1"/>
</dbReference>
<sequence>MNARKFFAAALPLCLLLTIALAQTEVDGRQVFEPRFFERFAPQTALDMLRRVPGFSVRNNSDGRGLGQGGTNVLINGQRVTAKDTGPLEILGRTPASSVVRIEISDAASLGVTGLTGQVANVVTEQDKLTGNWEWNPQFRHGLPPRLHAGSVSFSGKAGGMAYTVGLESSPFRNGNRGPEYVFGPDGELTETRYEDGQFFGDRPSITVNLSGGKKETLQYNFTGSGVLFEFDGREISQRPDDFVRVNRNSEDEWNAEVSGDLTKTIGPGDAKIIAYHRYEHSPFVNELQAFDTGTLLQTDHFFQTSDETETIARVEYAIPRPKDRSWELAAEYAFNSLDNESAFATDGSGTVVRTDFDDVEVTEDRIQSSVTYSRKIGPKLAFQGSLGSEYSEIQSRTGTVEGEPRSFFRPRGFVSLAYPFGEDMDIRARIERSVGQLNFFAFVSSQNLNDETTQAGNTNLVPQQSWDGELEVERRWAEEEKVVFRTTLSLIEDRVDNIVIDGEEAVGNIDEARQLSLEVEGTTLLDRWGIEGGRVDFRGERNFSEIDDPLTGESRPFSGQLRYFANIGFRQDIPNTDYAYGAEITHLEFENRPQALQTSFQSFSQPQTEIFIQHKDFFGLNVTGYVVNLLDMDERFERTVYDGFRDQSPVLFREARSRDYKAIVGFNVQGTF</sequence>
<reference evidence="5" key="1">
    <citation type="journal article" date="2019" name="Int. J. Syst. Evol. Microbiol.">
        <title>The Global Catalogue of Microorganisms (GCM) 10K type strain sequencing project: providing services to taxonomists for standard genome sequencing and annotation.</title>
        <authorList>
            <consortium name="The Broad Institute Genomics Platform"/>
            <consortium name="The Broad Institute Genome Sequencing Center for Infectious Disease"/>
            <person name="Wu L."/>
            <person name="Ma J."/>
        </authorList>
    </citation>
    <scope>NUCLEOTIDE SEQUENCE [LARGE SCALE GENOMIC DNA]</scope>
    <source>
        <strain evidence="5">KCTC 22245</strain>
    </source>
</reference>
<feature type="signal peptide" evidence="2">
    <location>
        <begin position="1"/>
        <end position="22"/>
    </location>
</feature>
<dbReference type="EMBL" id="JBHRVA010000002">
    <property type="protein sequence ID" value="MFC3302283.1"/>
    <property type="molecule type" value="Genomic_DNA"/>
</dbReference>
<evidence type="ECO:0000313" key="4">
    <source>
        <dbReference type="EMBL" id="MFC3302283.1"/>
    </source>
</evidence>
<comment type="caution">
    <text evidence="4">The sequence shown here is derived from an EMBL/GenBank/DDBJ whole genome shotgun (WGS) entry which is preliminary data.</text>
</comment>
<dbReference type="InterPro" id="IPR037066">
    <property type="entry name" value="Plug_dom_sf"/>
</dbReference>
<keyword evidence="4" id="KW-0675">Receptor</keyword>
<dbReference type="Proteomes" id="UP001595607">
    <property type="component" value="Unassembled WGS sequence"/>
</dbReference>
<evidence type="ECO:0000256" key="2">
    <source>
        <dbReference type="SAM" id="SignalP"/>
    </source>
</evidence>
<dbReference type="SUPFAM" id="SSF56935">
    <property type="entry name" value="Porins"/>
    <property type="match status" value="1"/>
</dbReference>
<protein>
    <submittedName>
        <fullName evidence="4">TonB-dependent receptor plug domain-containing protein</fullName>
    </submittedName>
</protein>
<organism evidence="4 5">
    <name type="scientific">Parvularcula lutaonensis</name>
    <dbReference type="NCBI Taxonomy" id="491923"/>
    <lineage>
        <taxon>Bacteria</taxon>
        <taxon>Pseudomonadati</taxon>
        <taxon>Pseudomonadota</taxon>
        <taxon>Alphaproteobacteria</taxon>
        <taxon>Parvularculales</taxon>
        <taxon>Parvularculaceae</taxon>
        <taxon>Parvularcula</taxon>
    </lineage>
</organism>
<gene>
    <name evidence="4" type="ORF">ACFONP_06010</name>
</gene>
<evidence type="ECO:0000259" key="3">
    <source>
        <dbReference type="Pfam" id="PF14905"/>
    </source>
</evidence>
<keyword evidence="1 2" id="KW-0732">Signal</keyword>
<dbReference type="PANTHER" id="PTHR30069">
    <property type="entry name" value="TONB-DEPENDENT OUTER MEMBRANE RECEPTOR"/>
    <property type="match status" value="1"/>
</dbReference>
<accession>A0ABV7MA95</accession>
<keyword evidence="5" id="KW-1185">Reference proteome</keyword>
<dbReference type="PANTHER" id="PTHR30069:SF29">
    <property type="entry name" value="HEMOGLOBIN AND HEMOGLOBIN-HAPTOGLOBIN-BINDING PROTEIN 1-RELATED"/>
    <property type="match status" value="1"/>
</dbReference>
<dbReference type="RefSeq" id="WP_189570401.1">
    <property type="nucleotide sequence ID" value="NZ_BMXU01000001.1"/>
</dbReference>
<dbReference type="InterPro" id="IPR041700">
    <property type="entry name" value="OMP_b-brl_3"/>
</dbReference>
<evidence type="ECO:0000256" key="1">
    <source>
        <dbReference type="ARBA" id="ARBA00022729"/>
    </source>
</evidence>
<evidence type="ECO:0000313" key="5">
    <source>
        <dbReference type="Proteomes" id="UP001595607"/>
    </source>
</evidence>
<proteinExistence type="predicted"/>
<dbReference type="Gene3D" id="2.170.130.10">
    <property type="entry name" value="TonB-dependent receptor, plug domain"/>
    <property type="match status" value="1"/>
</dbReference>
<dbReference type="InterPro" id="IPR039426">
    <property type="entry name" value="TonB-dep_rcpt-like"/>
</dbReference>